<evidence type="ECO:0000313" key="2">
    <source>
        <dbReference type="Proteomes" id="UP001060085"/>
    </source>
</evidence>
<evidence type="ECO:0000313" key="1">
    <source>
        <dbReference type="EMBL" id="KAI5681917.1"/>
    </source>
</evidence>
<comment type="caution">
    <text evidence="1">The sequence shown here is derived from an EMBL/GenBank/DDBJ whole genome shotgun (WGS) entry which is preliminary data.</text>
</comment>
<dbReference type="EMBL" id="CM044701">
    <property type="protein sequence ID" value="KAI5681917.1"/>
    <property type="molecule type" value="Genomic_DNA"/>
</dbReference>
<reference evidence="2" key="1">
    <citation type="journal article" date="2023" name="Nat. Plants">
        <title>Single-cell RNA sequencing provides a high-resolution roadmap for understanding the multicellular compartmentation of specialized metabolism.</title>
        <authorList>
            <person name="Sun S."/>
            <person name="Shen X."/>
            <person name="Li Y."/>
            <person name="Li Y."/>
            <person name="Wang S."/>
            <person name="Li R."/>
            <person name="Zhang H."/>
            <person name="Shen G."/>
            <person name="Guo B."/>
            <person name="Wei J."/>
            <person name="Xu J."/>
            <person name="St-Pierre B."/>
            <person name="Chen S."/>
            <person name="Sun C."/>
        </authorList>
    </citation>
    <scope>NUCLEOTIDE SEQUENCE [LARGE SCALE GENOMIC DNA]</scope>
</reference>
<keyword evidence="2" id="KW-1185">Reference proteome</keyword>
<sequence>MEFQASEHFLIQLNHMVNGLPNAKWVALVYEAYGLCSVSPNLKKEASCFHFGLVPRGSPHRLVKKPQALGYPKHCSGQPTKKFYWVPHQITQQIRVHLSSSPIFLACRLLQPYPSFVLRPNYSKKVVEAAAVNKRKQLGYFQRSSAKMIYDVNSPLFRSFLTQEEGSSDKR</sequence>
<organism evidence="1 2">
    <name type="scientific">Catharanthus roseus</name>
    <name type="common">Madagascar periwinkle</name>
    <name type="synonym">Vinca rosea</name>
    <dbReference type="NCBI Taxonomy" id="4058"/>
    <lineage>
        <taxon>Eukaryota</taxon>
        <taxon>Viridiplantae</taxon>
        <taxon>Streptophyta</taxon>
        <taxon>Embryophyta</taxon>
        <taxon>Tracheophyta</taxon>
        <taxon>Spermatophyta</taxon>
        <taxon>Magnoliopsida</taxon>
        <taxon>eudicotyledons</taxon>
        <taxon>Gunneridae</taxon>
        <taxon>Pentapetalae</taxon>
        <taxon>asterids</taxon>
        <taxon>lamiids</taxon>
        <taxon>Gentianales</taxon>
        <taxon>Apocynaceae</taxon>
        <taxon>Rauvolfioideae</taxon>
        <taxon>Vinceae</taxon>
        <taxon>Catharanthinae</taxon>
        <taxon>Catharanthus</taxon>
    </lineage>
</organism>
<proteinExistence type="predicted"/>
<accession>A0ACC0CAK0</accession>
<dbReference type="Proteomes" id="UP001060085">
    <property type="component" value="Linkage Group LG01"/>
</dbReference>
<protein>
    <submittedName>
        <fullName evidence="1">Uncharacterized protein</fullName>
    </submittedName>
</protein>
<gene>
    <name evidence="1" type="ORF">M9H77_03145</name>
</gene>
<name>A0ACC0CAK0_CATRO</name>